<organism evidence="1 2">
    <name type="scientific">Pyrenophora tritici-repentis</name>
    <dbReference type="NCBI Taxonomy" id="45151"/>
    <lineage>
        <taxon>Eukaryota</taxon>
        <taxon>Fungi</taxon>
        <taxon>Dikarya</taxon>
        <taxon>Ascomycota</taxon>
        <taxon>Pezizomycotina</taxon>
        <taxon>Dothideomycetes</taxon>
        <taxon>Pleosporomycetidae</taxon>
        <taxon>Pleosporales</taxon>
        <taxon>Pleosporineae</taxon>
        <taxon>Pleosporaceae</taxon>
        <taxon>Pyrenophora</taxon>
    </lineage>
</organism>
<accession>A0A834VIB6</accession>
<sequence length="58" mass="6406">MSSNHTRNLIGMNAVNACRLNDSTAKPASEGTFRLKLSLFDIGSAQTRWCRESGPHTR</sequence>
<dbReference type="RefSeq" id="XP_065958584.1">
    <property type="nucleotide sequence ID" value="XM_066110392.1"/>
</dbReference>
<dbReference type="KEGG" id="ptrr:90958423"/>
<evidence type="ECO:0000313" key="2">
    <source>
        <dbReference type="Proteomes" id="UP000245464"/>
    </source>
</evidence>
<reference evidence="1 2" key="1">
    <citation type="journal article" date="2018" name="BMC Genomics">
        <title>Comparative genomics of the wheat fungal pathogen Pyrenophora tritici-repentis reveals chromosomal variations and genome plasticity.</title>
        <authorList>
            <person name="Moolhuijzen P."/>
            <person name="See P.T."/>
            <person name="Hane J.K."/>
            <person name="Shi G."/>
            <person name="Liu Z."/>
            <person name="Oliver R.P."/>
            <person name="Moffat C.S."/>
        </authorList>
    </citation>
    <scope>NUCLEOTIDE SEQUENCE [LARGE SCALE GENOMIC DNA]</scope>
    <source>
        <strain evidence="1">M4</strain>
    </source>
</reference>
<evidence type="ECO:0000313" key="1">
    <source>
        <dbReference type="EMBL" id="KAF7564128.1"/>
    </source>
</evidence>
<dbReference type="Proteomes" id="UP000245464">
    <property type="component" value="Unassembled WGS sequence"/>
</dbReference>
<dbReference type="InterPro" id="IPR038491">
    <property type="entry name" value="Velvet_dom_sf"/>
</dbReference>
<dbReference type="AlphaFoldDB" id="A0A834VIB6"/>
<protein>
    <submittedName>
        <fullName evidence="1">Uncharacterized protein</fullName>
    </submittedName>
</protein>
<dbReference type="Gene3D" id="2.60.40.3960">
    <property type="entry name" value="Velvet domain"/>
    <property type="match status" value="1"/>
</dbReference>
<gene>
    <name evidence="1" type="ORF">PtrM4_154600</name>
</gene>
<name>A0A834VIB6_9PLEO</name>
<proteinExistence type="predicted"/>
<comment type="caution">
    <text evidence="1">The sequence shown here is derived from an EMBL/GenBank/DDBJ whole genome shotgun (WGS) entry which is preliminary data.</text>
</comment>
<dbReference type="GeneID" id="90958423"/>
<dbReference type="EMBL" id="NQIK02000038">
    <property type="protein sequence ID" value="KAF7564128.1"/>
    <property type="molecule type" value="Genomic_DNA"/>
</dbReference>